<comment type="similarity">
    <text evidence="2">Belongs to the metallo-beta-lactamase superfamily.</text>
</comment>
<comment type="cofactor">
    <cofactor evidence="1">
        <name>Zn(2+)</name>
        <dbReference type="ChEBI" id="CHEBI:29105"/>
    </cofactor>
</comment>
<organism evidence="7 8">
    <name type="scientific">Mycena chlorophos</name>
    <name type="common">Agaric fungus</name>
    <name type="synonym">Agaricus chlorophos</name>
    <dbReference type="NCBI Taxonomy" id="658473"/>
    <lineage>
        <taxon>Eukaryota</taxon>
        <taxon>Fungi</taxon>
        <taxon>Dikarya</taxon>
        <taxon>Basidiomycota</taxon>
        <taxon>Agaricomycotina</taxon>
        <taxon>Agaricomycetes</taxon>
        <taxon>Agaricomycetidae</taxon>
        <taxon>Agaricales</taxon>
        <taxon>Marasmiineae</taxon>
        <taxon>Mycenaceae</taxon>
        <taxon>Mycena</taxon>
    </lineage>
</organism>
<evidence type="ECO:0000313" key="7">
    <source>
        <dbReference type="EMBL" id="KAF7293860.1"/>
    </source>
</evidence>
<keyword evidence="4" id="KW-0378">Hydrolase</keyword>
<proteinExistence type="inferred from homology"/>
<evidence type="ECO:0000256" key="2">
    <source>
        <dbReference type="ARBA" id="ARBA00007749"/>
    </source>
</evidence>
<dbReference type="PANTHER" id="PTHR42978:SF2">
    <property type="entry name" value="102 KBASES UNSTABLE REGION: FROM 1 TO 119443"/>
    <property type="match status" value="1"/>
</dbReference>
<name>A0A8H6S9M5_MYCCL</name>
<dbReference type="SUPFAM" id="SSF56281">
    <property type="entry name" value="Metallo-hydrolase/oxidoreductase"/>
    <property type="match status" value="1"/>
</dbReference>
<evidence type="ECO:0000313" key="8">
    <source>
        <dbReference type="Proteomes" id="UP000613580"/>
    </source>
</evidence>
<evidence type="ECO:0000256" key="1">
    <source>
        <dbReference type="ARBA" id="ARBA00001947"/>
    </source>
</evidence>
<evidence type="ECO:0000256" key="5">
    <source>
        <dbReference type="ARBA" id="ARBA00022833"/>
    </source>
</evidence>
<keyword evidence="3" id="KW-0479">Metal-binding</keyword>
<dbReference type="InterPro" id="IPR051013">
    <property type="entry name" value="MBL_superfamily_lactonases"/>
</dbReference>
<dbReference type="AlphaFoldDB" id="A0A8H6S9M5"/>
<dbReference type="Proteomes" id="UP000613580">
    <property type="component" value="Unassembled WGS sequence"/>
</dbReference>
<dbReference type="SMART" id="SM00849">
    <property type="entry name" value="Lactamase_B"/>
    <property type="match status" value="1"/>
</dbReference>
<dbReference type="InterPro" id="IPR001279">
    <property type="entry name" value="Metallo-B-lactamas"/>
</dbReference>
<keyword evidence="5" id="KW-0862">Zinc</keyword>
<dbReference type="GO" id="GO:0046872">
    <property type="term" value="F:metal ion binding"/>
    <property type="evidence" value="ECO:0007669"/>
    <property type="project" value="UniProtKB-KW"/>
</dbReference>
<comment type="caution">
    <text evidence="7">The sequence shown here is derived from an EMBL/GenBank/DDBJ whole genome shotgun (WGS) entry which is preliminary data.</text>
</comment>
<dbReference type="EMBL" id="JACAZE010000020">
    <property type="protein sequence ID" value="KAF7293860.1"/>
    <property type="molecule type" value="Genomic_DNA"/>
</dbReference>
<keyword evidence="8" id="KW-1185">Reference proteome</keyword>
<dbReference type="GO" id="GO:0016787">
    <property type="term" value="F:hydrolase activity"/>
    <property type="evidence" value="ECO:0007669"/>
    <property type="project" value="UniProtKB-KW"/>
</dbReference>
<reference evidence="7" key="1">
    <citation type="submission" date="2020-05" db="EMBL/GenBank/DDBJ databases">
        <title>Mycena genomes resolve the evolution of fungal bioluminescence.</title>
        <authorList>
            <person name="Tsai I.J."/>
        </authorList>
    </citation>
    <scope>NUCLEOTIDE SEQUENCE</scope>
    <source>
        <strain evidence="7">110903Hualien_Pintung</strain>
    </source>
</reference>
<evidence type="ECO:0000256" key="3">
    <source>
        <dbReference type="ARBA" id="ARBA00022723"/>
    </source>
</evidence>
<dbReference type="PANTHER" id="PTHR42978">
    <property type="entry name" value="QUORUM-QUENCHING LACTONASE YTNP-RELATED-RELATED"/>
    <property type="match status" value="1"/>
</dbReference>
<gene>
    <name evidence="7" type="ORF">HMN09_01182100</name>
</gene>
<dbReference type="Gene3D" id="3.60.15.10">
    <property type="entry name" value="Ribonuclease Z/Hydroxyacylglutathione hydrolase-like"/>
    <property type="match status" value="1"/>
</dbReference>
<feature type="domain" description="Metallo-beta-lactamase" evidence="6">
    <location>
        <begin position="43"/>
        <end position="281"/>
    </location>
</feature>
<dbReference type="CDD" id="cd07730">
    <property type="entry name" value="metallo-hydrolase-like_MBL-fold"/>
    <property type="match status" value="1"/>
</dbReference>
<sequence length="304" mass="33500">MPTLPPPAPNQAFMHVSALEAGTIKIPTDLVIQNAPHEFMHCPSLAFYLTHSEKAQHFIFDLGLRKDFSTYAPSIQEHYIDEKTGRMPCSVPQDVAESCVKGGVDPKDVERVVISHLHFDHIGNHTPFISATFLLGGDGEASIADGYPANPHSHYHADSVPLERTVFLNRTDHFTTPLGPFPAAYDLFGDGSAYIIDTPGHCAGHVTALVRTSAEGNWLFLGGDIAHSTRLLTDDDGVDIAETAIDGSPYCMHRDPKQARVDIARARELVRMPGVEFLIAHDWKWFEKNKGKAFLPKKFVPKGL</sequence>
<evidence type="ECO:0000259" key="6">
    <source>
        <dbReference type="SMART" id="SM00849"/>
    </source>
</evidence>
<protein>
    <submittedName>
        <fullName evidence="7">Lactamase-B domain-containing protein</fullName>
    </submittedName>
</protein>
<evidence type="ECO:0000256" key="4">
    <source>
        <dbReference type="ARBA" id="ARBA00022801"/>
    </source>
</evidence>
<dbReference type="OrthoDB" id="10250730at2759"/>
<accession>A0A8H6S9M5</accession>
<dbReference type="InterPro" id="IPR036866">
    <property type="entry name" value="RibonucZ/Hydroxyglut_hydro"/>
</dbReference>
<dbReference type="Pfam" id="PF00753">
    <property type="entry name" value="Lactamase_B"/>
    <property type="match status" value="1"/>
</dbReference>